<dbReference type="EnsemblPlants" id="OBART09G01850.1">
    <property type="protein sequence ID" value="OBART09G01850.1"/>
    <property type="gene ID" value="OBART09G01850"/>
</dbReference>
<dbReference type="HOGENOM" id="CLU_169918_0_0_1"/>
<evidence type="ECO:0000313" key="1">
    <source>
        <dbReference type="EnsemblPlants" id="OBART09G01850.1"/>
    </source>
</evidence>
<reference evidence="1" key="2">
    <citation type="submission" date="2015-03" db="UniProtKB">
        <authorList>
            <consortium name="EnsemblPlants"/>
        </authorList>
    </citation>
    <scope>IDENTIFICATION</scope>
</reference>
<evidence type="ECO:0000313" key="2">
    <source>
        <dbReference type="Proteomes" id="UP000026960"/>
    </source>
</evidence>
<accession>A0A0D3H408</accession>
<dbReference type="AlphaFoldDB" id="A0A0D3H408"/>
<name>A0A0D3H408_9ORYZ</name>
<protein>
    <submittedName>
        <fullName evidence="1">Uncharacterized protein</fullName>
    </submittedName>
</protein>
<proteinExistence type="predicted"/>
<sequence length="115" mass="12621">MGSLAEIGGHLKLSCLLLQRQVEDDSNLGAVTLLFQVRASPDCVQRNNESISLQIKKKVSKLDVPTGVVCVAAAPRSRSAKHLLSGCKLKQLNMKSIKEKKSFEMMSRNIIICLL</sequence>
<keyword evidence="2" id="KW-1185">Reference proteome</keyword>
<reference evidence="1" key="1">
    <citation type="journal article" date="2009" name="Rice">
        <title>De Novo Next Generation Sequencing of Plant Genomes.</title>
        <authorList>
            <person name="Rounsley S."/>
            <person name="Marri P.R."/>
            <person name="Yu Y."/>
            <person name="He R."/>
            <person name="Sisneros N."/>
            <person name="Goicoechea J.L."/>
            <person name="Lee S.J."/>
            <person name="Angelova A."/>
            <person name="Kudrna D."/>
            <person name="Luo M."/>
            <person name="Affourtit J."/>
            <person name="Desany B."/>
            <person name="Knight J."/>
            <person name="Niazi F."/>
            <person name="Egholm M."/>
            <person name="Wing R.A."/>
        </authorList>
    </citation>
    <scope>NUCLEOTIDE SEQUENCE [LARGE SCALE GENOMIC DNA]</scope>
    <source>
        <strain evidence="1">cv. IRGC 105608</strain>
    </source>
</reference>
<organism evidence="1">
    <name type="scientific">Oryza barthii</name>
    <dbReference type="NCBI Taxonomy" id="65489"/>
    <lineage>
        <taxon>Eukaryota</taxon>
        <taxon>Viridiplantae</taxon>
        <taxon>Streptophyta</taxon>
        <taxon>Embryophyta</taxon>
        <taxon>Tracheophyta</taxon>
        <taxon>Spermatophyta</taxon>
        <taxon>Magnoliopsida</taxon>
        <taxon>Liliopsida</taxon>
        <taxon>Poales</taxon>
        <taxon>Poaceae</taxon>
        <taxon>BOP clade</taxon>
        <taxon>Oryzoideae</taxon>
        <taxon>Oryzeae</taxon>
        <taxon>Oryzinae</taxon>
        <taxon>Oryza</taxon>
    </lineage>
</organism>
<dbReference type="Proteomes" id="UP000026960">
    <property type="component" value="Chromosome 9"/>
</dbReference>
<dbReference type="PaxDb" id="65489-OBART09G01850.1"/>
<dbReference type="Gramene" id="OBART09G01850.1">
    <property type="protein sequence ID" value="OBART09G01850.1"/>
    <property type="gene ID" value="OBART09G01850"/>
</dbReference>